<evidence type="ECO:0000256" key="6">
    <source>
        <dbReference type="ARBA" id="ARBA00023242"/>
    </source>
</evidence>
<feature type="compositionally biased region" description="Polar residues" evidence="7">
    <location>
        <begin position="149"/>
        <end position="173"/>
    </location>
</feature>
<evidence type="ECO:0000259" key="8">
    <source>
        <dbReference type="PROSITE" id="PS50811"/>
    </source>
</evidence>
<dbReference type="AlphaFoldDB" id="A0A7N0T731"/>
<feature type="compositionally biased region" description="Polar residues" evidence="7">
    <location>
        <begin position="260"/>
        <end position="273"/>
    </location>
</feature>
<keyword evidence="3" id="KW-0805">Transcription regulation</keyword>
<dbReference type="GO" id="GO:0003700">
    <property type="term" value="F:DNA-binding transcription factor activity"/>
    <property type="evidence" value="ECO:0007669"/>
    <property type="project" value="InterPro"/>
</dbReference>
<dbReference type="Pfam" id="PF03106">
    <property type="entry name" value="WRKY"/>
    <property type="match status" value="2"/>
</dbReference>
<feature type="compositionally biased region" description="Basic and acidic residues" evidence="7">
    <location>
        <begin position="296"/>
        <end position="305"/>
    </location>
</feature>
<name>A0A7N0T731_KALFE</name>
<feature type="region of interest" description="Disordered" evidence="7">
    <location>
        <begin position="427"/>
        <end position="446"/>
    </location>
</feature>
<evidence type="ECO:0000256" key="1">
    <source>
        <dbReference type="ARBA" id="ARBA00004123"/>
    </source>
</evidence>
<sequence length="505" mass="55714">MDNGGGGWELQTSSSNTDGVPKFKSFLPPSLQPTSLFSPTSSFLNSFSPSQFLDSPVLFSSTSNVLASPTTGTFDWRNSSLDAMKAEQDENNYSNFSFQPQTTSSIYDQQTSAAFMDDTMSKQLEWSFNTHPKQTDLSSNVIQTAAQAESRPMQTNSNMQNGTAVASSRTNIGGKQRRLDDGYNWRKYGQKSVKGSENPRSYYKCTFTNCPTKKKVERSLEGHITEIVYKGSHNHPKPQSTRRSSSSSLYGCCESENGRTESGGTPENSSTSMGEDEFEHGSPLSKSGDDNDVNEPDSKRWKGENEIESAAGSGSRTVREPRIVVQTTSEIDILDDGYRWRKYGQKVVKGNPNPRSYYKCTFFGCPVRKHVERASQDLKSVITTYEGKHNHDVPAARGSHSYSMIKPSSSANAPLAIRPTAATVSSANHTSNYSNSLQASRPSLQTTTSQAPFTLEMMQDPGSFGFSGFGKPSCNYGSQPQTDSFFSRAKEEPKDDQFFFDQFLS</sequence>
<dbReference type="Gramene" id="Kaladp0024s0417.1.v1.1">
    <property type="protein sequence ID" value="Kaladp0024s0417.1.v1.1"/>
    <property type="gene ID" value="Kaladp0024s0417.v1.1"/>
</dbReference>
<dbReference type="Proteomes" id="UP000594263">
    <property type="component" value="Unplaced"/>
</dbReference>
<comment type="subcellular location">
    <subcellularLocation>
        <location evidence="1">Nucleus</location>
    </subcellularLocation>
</comment>
<keyword evidence="2" id="KW-0677">Repeat</keyword>
<keyword evidence="5" id="KW-0804">Transcription</keyword>
<evidence type="ECO:0000313" key="9">
    <source>
        <dbReference type="EnsemblPlants" id="Kaladp0024s0417.1.v1.1"/>
    </source>
</evidence>
<evidence type="ECO:0000256" key="7">
    <source>
        <dbReference type="SAM" id="MobiDB-lite"/>
    </source>
</evidence>
<evidence type="ECO:0000256" key="4">
    <source>
        <dbReference type="ARBA" id="ARBA00023125"/>
    </source>
</evidence>
<dbReference type="InterPro" id="IPR003657">
    <property type="entry name" value="WRKY_dom"/>
</dbReference>
<protein>
    <recommendedName>
        <fullName evidence="8">WRKY domain-containing protein</fullName>
    </recommendedName>
</protein>
<evidence type="ECO:0000256" key="5">
    <source>
        <dbReference type="ARBA" id="ARBA00023163"/>
    </source>
</evidence>
<feature type="domain" description="WRKY" evidence="8">
    <location>
        <begin position="329"/>
        <end position="394"/>
    </location>
</feature>
<dbReference type="InterPro" id="IPR044810">
    <property type="entry name" value="WRKY_plant"/>
</dbReference>
<keyword evidence="6" id="KW-0539">Nucleus</keyword>
<dbReference type="InterPro" id="IPR036576">
    <property type="entry name" value="WRKY_dom_sf"/>
</dbReference>
<dbReference type="EnsemblPlants" id="Kaladp0024s0417.1.v1.1">
    <property type="protein sequence ID" value="Kaladp0024s0417.1.v1.1"/>
    <property type="gene ID" value="Kaladp0024s0417.v1.1"/>
</dbReference>
<dbReference type="FunFam" id="2.20.25.80:FF:000006">
    <property type="entry name" value="WRKY transcription factor"/>
    <property type="match status" value="1"/>
</dbReference>
<keyword evidence="10" id="KW-1185">Reference proteome</keyword>
<organism evidence="9 10">
    <name type="scientific">Kalanchoe fedtschenkoi</name>
    <name type="common">Lavender scallops</name>
    <name type="synonym">South American air plant</name>
    <dbReference type="NCBI Taxonomy" id="63787"/>
    <lineage>
        <taxon>Eukaryota</taxon>
        <taxon>Viridiplantae</taxon>
        <taxon>Streptophyta</taxon>
        <taxon>Embryophyta</taxon>
        <taxon>Tracheophyta</taxon>
        <taxon>Spermatophyta</taxon>
        <taxon>Magnoliopsida</taxon>
        <taxon>eudicotyledons</taxon>
        <taxon>Gunneridae</taxon>
        <taxon>Pentapetalae</taxon>
        <taxon>Saxifragales</taxon>
        <taxon>Crassulaceae</taxon>
        <taxon>Kalanchoe</taxon>
    </lineage>
</organism>
<evidence type="ECO:0000313" key="10">
    <source>
        <dbReference type="Proteomes" id="UP000594263"/>
    </source>
</evidence>
<feature type="region of interest" description="Disordered" evidence="7">
    <location>
        <begin position="149"/>
        <end position="197"/>
    </location>
</feature>
<dbReference type="OMA" id="WSQQTAR"/>
<dbReference type="SMART" id="SM00774">
    <property type="entry name" value="WRKY"/>
    <property type="match status" value="2"/>
</dbReference>
<dbReference type="Gene3D" id="2.20.25.80">
    <property type="entry name" value="WRKY domain"/>
    <property type="match status" value="2"/>
</dbReference>
<accession>A0A7N0T731</accession>
<keyword evidence="4" id="KW-0238">DNA-binding</keyword>
<dbReference type="PROSITE" id="PS50811">
    <property type="entry name" value="WRKY"/>
    <property type="match status" value="2"/>
</dbReference>
<evidence type="ECO:0000256" key="3">
    <source>
        <dbReference type="ARBA" id="ARBA00023015"/>
    </source>
</evidence>
<dbReference type="GO" id="GO:0043565">
    <property type="term" value="F:sequence-specific DNA binding"/>
    <property type="evidence" value="ECO:0007669"/>
    <property type="project" value="InterPro"/>
</dbReference>
<dbReference type="PANTHER" id="PTHR31221:SF1">
    <property type="entry name" value="WRKY TRANSCRIPTION FACTOR 33-RELATED"/>
    <property type="match status" value="1"/>
</dbReference>
<reference evidence="9" key="1">
    <citation type="submission" date="2021-01" db="UniProtKB">
        <authorList>
            <consortium name="EnsemblPlants"/>
        </authorList>
    </citation>
    <scope>IDENTIFICATION</scope>
</reference>
<dbReference type="PANTHER" id="PTHR31221">
    <property type="entry name" value="WRKY TRANSCRIPTION FACTOR PROTEIN 1-RELATED"/>
    <property type="match status" value="1"/>
</dbReference>
<evidence type="ECO:0000256" key="2">
    <source>
        <dbReference type="ARBA" id="ARBA00022737"/>
    </source>
</evidence>
<dbReference type="SUPFAM" id="SSF118290">
    <property type="entry name" value="WRKY DNA-binding domain"/>
    <property type="match status" value="2"/>
</dbReference>
<dbReference type="GO" id="GO:0005634">
    <property type="term" value="C:nucleus"/>
    <property type="evidence" value="ECO:0007669"/>
    <property type="project" value="UniProtKB-SubCell"/>
</dbReference>
<feature type="region of interest" description="Disordered" evidence="7">
    <location>
        <begin position="228"/>
        <end position="321"/>
    </location>
</feature>
<feature type="region of interest" description="Disordered" evidence="7">
    <location>
        <begin position="1"/>
        <end position="24"/>
    </location>
</feature>
<dbReference type="FunFam" id="2.20.25.80:FF:000001">
    <property type="entry name" value="WRKY transcription factor 33"/>
    <property type="match status" value="1"/>
</dbReference>
<proteinExistence type="predicted"/>
<feature type="domain" description="WRKY" evidence="8">
    <location>
        <begin position="174"/>
        <end position="238"/>
    </location>
</feature>